<proteinExistence type="predicted"/>
<evidence type="ECO:0000313" key="3">
    <source>
        <dbReference type="Proteomes" id="UP001200557"/>
    </source>
</evidence>
<name>A0ABS9CTA1_9RHOB</name>
<feature type="domain" description="Sulfotransferase" evidence="1">
    <location>
        <begin position="7"/>
        <end position="170"/>
    </location>
</feature>
<evidence type="ECO:0000259" key="1">
    <source>
        <dbReference type="Pfam" id="PF00685"/>
    </source>
</evidence>
<dbReference type="InterPro" id="IPR000863">
    <property type="entry name" value="Sulfotransferase_dom"/>
</dbReference>
<gene>
    <name evidence="2" type="ORF">L0664_05205</name>
</gene>
<dbReference type="EMBL" id="JAKGAQ010000001">
    <property type="protein sequence ID" value="MCF2870458.1"/>
    <property type="molecule type" value="Genomic_DNA"/>
</dbReference>
<dbReference type="SUPFAM" id="SSF52540">
    <property type="entry name" value="P-loop containing nucleoside triphosphate hydrolases"/>
    <property type="match status" value="1"/>
</dbReference>
<accession>A0ABS9CTA1</accession>
<dbReference type="Proteomes" id="UP001200557">
    <property type="component" value="Unassembled WGS sequence"/>
</dbReference>
<dbReference type="InterPro" id="IPR027417">
    <property type="entry name" value="P-loop_NTPase"/>
</dbReference>
<comment type="caution">
    <text evidence="2">The sequence shown here is derived from an EMBL/GenBank/DDBJ whole genome shotgun (WGS) entry which is preliminary data.</text>
</comment>
<dbReference type="RefSeq" id="WP_235224559.1">
    <property type="nucleotide sequence ID" value="NZ_JAKGAQ010000001.1"/>
</dbReference>
<dbReference type="Gene3D" id="3.40.50.300">
    <property type="entry name" value="P-loop containing nucleotide triphosphate hydrolases"/>
    <property type="match status" value="1"/>
</dbReference>
<protein>
    <submittedName>
        <fullName evidence="2">Sulfotransferase</fullName>
    </submittedName>
</protein>
<organism evidence="2 3">
    <name type="scientific">Octadecabacter dasysiphoniae</name>
    <dbReference type="NCBI Taxonomy" id="2909341"/>
    <lineage>
        <taxon>Bacteria</taxon>
        <taxon>Pseudomonadati</taxon>
        <taxon>Pseudomonadota</taxon>
        <taxon>Alphaproteobacteria</taxon>
        <taxon>Rhodobacterales</taxon>
        <taxon>Roseobacteraceae</taxon>
        <taxon>Octadecabacter</taxon>
    </lineage>
</organism>
<keyword evidence="3" id="KW-1185">Reference proteome</keyword>
<reference evidence="2 3" key="1">
    <citation type="submission" date="2022-01" db="EMBL/GenBank/DDBJ databases">
        <title>Octadecabacter sp. nov., isolated from a marine alga.</title>
        <authorList>
            <person name="Jin M.S."/>
            <person name="Kim H.M."/>
            <person name="Han D.M."/>
            <person name="Jung J.J."/>
            <person name="Jeon C.O."/>
        </authorList>
    </citation>
    <scope>NUCLEOTIDE SEQUENCE [LARGE SCALE GENOMIC DNA]</scope>
    <source>
        <strain evidence="2 3">G9-8</strain>
    </source>
</reference>
<dbReference type="Pfam" id="PF00685">
    <property type="entry name" value="Sulfotransfer_1"/>
    <property type="match status" value="1"/>
</dbReference>
<sequence length="273" mass="31443">MTARYICIGTHHKTGTIWMRKVFRAIANEQNIPFMQCYRAKRLEDAAETGPHIIVNWSSSFPKQLINMDHARFLHIIRDPRDVLLSGMRYHRIAPLGNEKFLREERAEWDDLNYQDYLNAMPDDHTRLMFEMENKHDKTVGEMLKWRDLSAGATDRTADIKYEDLIEDTDCAQFRAILEGFAIEGLDIDKAVQSYWDKSLFGGLAKKDDRTDRVALHVASGKKAQWVTKLPREIAEPYAERYADALKTLGYAENSDWVNTCLPAAEIEAKSAA</sequence>
<evidence type="ECO:0000313" key="2">
    <source>
        <dbReference type="EMBL" id="MCF2870458.1"/>
    </source>
</evidence>